<dbReference type="Proteomes" id="UP000002316">
    <property type="component" value="Chromosome 9"/>
</dbReference>
<feature type="transmembrane region" description="Helical" evidence="6">
    <location>
        <begin position="397"/>
        <end position="420"/>
    </location>
</feature>
<dbReference type="VEuPathDB" id="TriTrypDB:Tbg972.9.7060"/>
<dbReference type="GO" id="GO:1990961">
    <property type="term" value="P:xenobiotic detoxification by transmembrane export across the plasma membrane"/>
    <property type="evidence" value="ECO:0007669"/>
    <property type="project" value="InterPro"/>
</dbReference>
<keyword evidence="4 6" id="KW-1133">Transmembrane helix</keyword>
<feature type="transmembrane region" description="Helical" evidence="6">
    <location>
        <begin position="208"/>
        <end position="226"/>
    </location>
</feature>
<dbReference type="InterPro" id="IPR002528">
    <property type="entry name" value="MATE_fam"/>
</dbReference>
<dbReference type="CDD" id="cd13132">
    <property type="entry name" value="MATE_eukaryotic"/>
    <property type="match status" value="1"/>
</dbReference>
<evidence type="ECO:0000256" key="1">
    <source>
        <dbReference type="ARBA" id="ARBA00004141"/>
    </source>
</evidence>
<dbReference type="GeneID" id="23860749"/>
<sequence>MVTMEGTLAAVSGISNVGRHPPITVLLMELFKIAMPMSISQIAQFSFMVVMLICAGHIGVHELGAVSIALGILNATGFAFGSGLCGALETLLSQSYGQNPRSTMYGVYAQRMFFILMVFVVPLSVFLLFVEGMLNALGEPPDVAVRAGHFCHIAIFGLPFFMVLELLRRYYASQHQSNPVFVTLLAAALVNPIVEGVLVYIFGYTGIALGWVFVMLGMDIALVCFLKWSGLHTRTWGGWSSAAFRNWYPMLKLAIPSLGMAFSEWTAMEVNSLCAGLLSTEELGAYAVTSQIANLCWSVVSGLFIAATVLVGNSLGAGNPDLGKQYALLSSVLVLVVSLLNAAVVYKFRDRIPRIFTHEDGISKHFSDMVPYFLTFHVLDAVQSNFLAILRGCGLQLVGVAIVFVCLTIIGTPLGIYLAFTRHYGVVGLWVGPVASCAAFGIPAYLYVLFCRIDWASLRPHLEECEMKKFVEVTLVDEDELT</sequence>
<dbReference type="InterPro" id="IPR045069">
    <property type="entry name" value="MATE_euk"/>
</dbReference>
<evidence type="ECO:0000313" key="7">
    <source>
        <dbReference type="EMBL" id="CBH14630.1"/>
    </source>
</evidence>
<comment type="subcellular location">
    <subcellularLocation>
        <location evidence="1">Membrane</location>
        <topology evidence="1">Multi-pass membrane protein</topology>
    </subcellularLocation>
</comment>
<organism evidence="7 8">
    <name type="scientific">Trypanosoma brucei gambiense (strain MHOM/CI/86/DAL972)</name>
    <dbReference type="NCBI Taxonomy" id="679716"/>
    <lineage>
        <taxon>Eukaryota</taxon>
        <taxon>Discoba</taxon>
        <taxon>Euglenozoa</taxon>
        <taxon>Kinetoplastea</taxon>
        <taxon>Metakinetoplastina</taxon>
        <taxon>Trypanosomatida</taxon>
        <taxon>Trypanosomatidae</taxon>
        <taxon>Trypanosoma</taxon>
    </lineage>
</organism>
<feature type="transmembrane region" description="Helical" evidence="6">
    <location>
        <begin position="113"/>
        <end position="134"/>
    </location>
</feature>
<feature type="transmembrane region" description="Helical" evidence="6">
    <location>
        <begin position="179"/>
        <end position="202"/>
    </location>
</feature>
<comment type="similarity">
    <text evidence="2">Belongs to the multi antimicrobial extrusion (MATE) (TC 2.A.66.1) family.</text>
</comment>
<evidence type="ECO:0000256" key="5">
    <source>
        <dbReference type="ARBA" id="ARBA00023136"/>
    </source>
</evidence>
<gene>
    <name evidence="7" type="ORF">TbgDal_IX7060</name>
</gene>
<protein>
    <submittedName>
        <fullName evidence="7">Membrane transporter protein, putative</fullName>
    </submittedName>
</protein>
<feature type="transmembrane region" description="Helical" evidence="6">
    <location>
        <begin position="426"/>
        <end position="450"/>
    </location>
</feature>
<evidence type="ECO:0000256" key="2">
    <source>
        <dbReference type="ARBA" id="ARBA00010199"/>
    </source>
</evidence>
<dbReference type="PANTHER" id="PTHR11206">
    <property type="entry name" value="MULTIDRUG RESISTANCE PROTEIN"/>
    <property type="match status" value="1"/>
</dbReference>
<dbReference type="Pfam" id="PF01554">
    <property type="entry name" value="MatE"/>
    <property type="match status" value="2"/>
</dbReference>
<evidence type="ECO:0000313" key="8">
    <source>
        <dbReference type="Proteomes" id="UP000002316"/>
    </source>
</evidence>
<evidence type="ECO:0000256" key="4">
    <source>
        <dbReference type="ARBA" id="ARBA00022989"/>
    </source>
</evidence>
<keyword evidence="3 6" id="KW-0812">Transmembrane</keyword>
<evidence type="ECO:0000256" key="6">
    <source>
        <dbReference type="SAM" id="Phobius"/>
    </source>
</evidence>
<feature type="transmembrane region" description="Helical" evidence="6">
    <location>
        <begin position="66"/>
        <end position="92"/>
    </location>
</feature>
<feature type="transmembrane region" description="Helical" evidence="6">
    <location>
        <begin position="146"/>
        <end position="167"/>
    </location>
</feature>
<accession>C9ZYY1</accession>
<dbReference type="KEGG" id="tbg:TbgDal_IX7060"/>
<evidence type="ECO:0000256" key="3">
    <source>
        <dbReference type="ARBA" id="ARBA00022692"/>
    </source>
</evidence>
<keyword evidence="5 6" id="KW-0472">Membrane</keyword>
<feature type="transmembrane region" description="Helical" evidence="6">
    <location>
        <begin position="295"/>
        <end position="315"/>
    </location>
</feature>
<reference evidence="8" key="1">
    <citation type="journal article" date="2010" name="PLoS Negl. Trop. Dis.">
        <title>The genome sequence of Trypanosoma brucei gambiense, causative agent of chronic human african trypanosomiasis.</title>
        <authorList>
            <person name="Jackson A.P."/>
            <person name="Sanders M."/>
            <person name="Berry A."/>
            <person name="McQuillan J."/>
            <person name="Aslett M.A."/>
            <person name="Quail M.A."/>
            <person name="Chukualim B."/>
            <person name="Capewell P."/>
            <person name="MacLeod A."/>
            <person name="Melville S.E."/>
            <person name="Gibson W."/>
            <person name="Barry J.D."/>
            <person name="Berriman M."/>
            <person name="Hertz-Fowler C."/>
        </authorList>
    </citation>
    <scope>NUCLEOTIDE SEQUENCE [LARGE SCALE GENOMIC DNA]</scope>
    <source>
        <strain evidence="8">MHOM/CI/86/DAL972</strain>
    </source>
</reference>
<proteinExistence type="inferred from homology"/>
<feature type="transmembrane region" description="Helical" evidence="6">
    <location>
        <begin position="327"/>
        <end position="346"/>
    </location>
</feature>
<dbReference type="GO" id="GO:0015297">
    <property type="term" value="F:antiporter activity"/>
    <property type="evidence" value="ECO:0007669"/>
    <property type="project" value="InterPro"/>
</dbReference>
<feature type="transmembrane region" description="Helical" evidence="6">
    <location>
        <begin position="42"/>
        <end position="60"/>
    </location>
</feature>
<dbReference type="AlphaFoldDB" id="C9ZYY1"/>
<name>C9ZYY1_TRYB9</name>
<dbReference type="OrthoDB" id="2126698at2759"/>
<dbReference type="EMBL" id="FN554972">
    <property type="protein sequence ID" value="CBH14630.1"/>
    <property type="molecule type" value="Genomic_DNA"/>
</dbReference>
<dbReference type="GO" id="GO:0042910">
    <property type="term" value="F:xenobiotic transmembrane transporter activity"/>
    <property type="evidence" value="ECO:0007669"/>
    <property type="project" value="InterPro"/>
</dbReference>
<dbReference type="RefSeq" id="XP_011776896.1">
    <property type="nucleotide sequence ID" value="XM_011778594.1"/>
</dbReference>
<dbReference type="GO" id="GO:0016020">
    <property type="term" value="C:membrane"/>
    <property type="evidence" value="ECO:0007669"/>
    <property type="project" value="UniProtKB-SubCell"/>
</dbReference>
<dbReference type="NCBIfam" id="TIGR00797">
    <property type="entry name" value="matE"/>
    <property type="match status" value="1"/>
</dbReference>